<comment type="similarity">
    <text evidence="2">Belongs to the prephenate/arogenate dehydrogenase family.</text>
</comment>
<sequence length="401" mass="42279">MTDPIAAPAAADTPGADAARRQPFDAIAIVGLGLIGASLAAAVTEAFPDAEVVGVDVDARARALAAERGWTARALAPDDPALADFVRERCDLVVIATPVACVDDYFRALADWGFDGVVTDTISTKAHVLEAAADLLPEPRNYVPGHPMTGSEVNGVDGARTDLFKGTNWILCPDADTVPEHFQRLHELITGMEARVVSLRREEHDRAVAIVSHVPHMVASSLVELASRHADDTQSLMRLAAGGFKDTTRVAAGSPKLWCGIAFDNAAALRDGLVEMQGIIGSFVDALEAGDRGAFTDLLVQAADARRALPAAWVPSTDNLLEVRVPMVNRAGVVAEVTTIASSVGCNIQSIEIDHVSEGNAVLSLILTDEGDVGQLSLQLIKAGFSVSFSPILVKEYAHVD</sequence>
<dbReference type="InterPro" id="IPR046826">
    <property type="entry name" value="PDH_N"/>
</dbReference>
<evidence type="ECO:0000256" key="5">
    <source>
        <dbReference type="ARBA" id="ARBA00022498"/>
    </source>
</evidence>
<keyword evidence="8" id="KW-0028">Amino-acid biosynthesis</keyword>
<keyword evidence="7" id="KW-0520">NAD</keyword>
<evidence type="ECO:0000256" key="1">
    <source>
        <dbReference type="ARBA" id="ARBA00005067"/>
    </source>
</evidence>
<dbReference type="Proteomes" id="UP001430755">
    <property type="component" value="Unassembled WGS sequence"/>
</dbReference>
<dbReference type="PANTHER" id="PTHR21363:SF0">
    <property type="entry name" value="PREPHENATE DEHYDROGENASE [NADP(+)]"/>
    <property type="match status" value="1"/>
</dbReference>
<evidence type="ECO:0000313" key="12">
    <source>
        <dbReference type="EMBL" id="MCI2242694.1"/>
    </source>
</evidence>
<comment type="pathway">
    <text evidence="1">Amino-acid biosynthesis; L-tyrosine biosynthesis; (4-hydroxyphenyl)pyruvate from prephenate (NAD(+) route): step 1/1.</text>
</comment>
<keyword evidence="5" id="KW-0827">Tyrosine biosynthesis</keyword>
<dbReference type="Gene3D" id="1.10.3660.10">
    <property type="entry name" value="6-phosphogluconate dehydrogenase C-terminal like domain"/>
    <property type="match status" value="1"/>
</dbReference>
<dbReference type="SUPFAM" id="SSF55021">
    <property type="entry name" value="ACT-like"/>
    <property type="match status" value="1"/>
</dbReference>
<keyword evidence="13" id="KW-1185">Reference proteome</keyword>
<dbReference type="InterPro" id="IPR003099">
    <property type="entry name" value="Prephen_DH"/>
</dbReference>
<evidence type="ECO:0000313" key="13">
    <source>
        <dbReference type="Proteomes" id="UP001430755"/>
    </source>
</evidence>
<dbReference type="PROSITE" id="PS51671">
    <property type="entry name" value="ACT"/>
    <property type="match status" value="1"/>
</dbReference>
<feature type="domain" description="ACT" evidence="11">
    <location>
        <begin position="322"/>
        <end position="401"/>
    </location>
</feature>
<dbReference type="Pfam" id="PF20463">
    <property type="entry name" value="PDH_C"/>
    <property type="match status" value="1"/>
</dbReference>
<name>A0ABS9WIR2_9ACTN</name>
<evidence type="ECO:0000259" key="10">
    <source>
        <dbReference type="PROSITE" id="PS51176"/>
    </source>
</evidence>
<dbReference type="SUPFAM" id="SSF48179">
    <property type="entry name" value="6-phosphogluconate dehydrogenase C-terminal domain-like"/>
    <property type="match status" value="1"/>
</dbReference>
<evidence type="ECO:0000256" key="4">
    <source>
        <dbReference type="ARBA" id="ARBA00016891"/>
    </source>
</evidence>
<evidence type="ECO:0000259" key="11">
    <source>
        <dbReference type="PROSITE" id="PS51671"/>
    </source>
</evidence>
<dbReference type="InterPro" id="IPR046825">
    <property type="entry name" value="PDH_C"/>
</dbReference>
<accession>A0ABS9WIR2</accession>
<dbReference type="EMBL" id="JAJMLW010000003">
    <property type="protein sequence ID" value="MCI2242694.1"/>
    <property type="molecule type" value="Genomic_DNA"/>
</dbReference>
<organism evidence="12 13">
    <name type="scientific">Adlercreutzia faecimuris</name>
    <dbReference type="NCBI Taxonomy" id="2897341"/>
    <lineage>
        <taxon>Bacteria</taxon>
        <taxon>Bacillati</taxon>
        <taxon>Actinomycetota</taxon>
        <taxon>Coriobacteriia</taxon>
        <taxon>Eggerthellales</taxon>
        <taxon>Eggerthellaceae</taxon>
        <taxon>Adlercreutzia</taxon>
    </lineage>
</organism>
<evidence type="ECO:0000256" key="7">
    <source>
        <dbReference type="ARBA" id="ARBA00023027"/>
    </source>
</evidence>
<dbReference type="EC" id="1.3.1.12" evidence="3"/>
<protein>
    <recommendedName>
        <fullName evidence="4">Prephenate dehydrogenase</fullName>
        <ecNumber evidence="3">1.3.1.12</ecNumber>
    </recommendedName>
</protein>
<dbReference type="SUPFAM" id="SSF51735">
    <property type="entry name" value="NAD(P)-binding Rossmann-fold domains"/>
    <property type="match status" value="1"/>
</dbReference>
<reference evidence="12" key="1">
    <citation type="submission" date="2021-11" db="EMBL/GenBank/DDBJ databases">
        <title>A Novel Adlercreutzia Species, isolated from a Allomyrina dichotoma larva feces.</title>
        <authorList>
            <person name="Suh M.K."/>
        </authorList>
    </citation>
    <scope>NUCLEOTIDE SEQUENCE</scope>
    <source>
        <strain evidence="12">JBNU-10</strain>
    </source>
</reference>
<dbReference type="PANTHER" id="PTHR21363">
    <property type="entry name" value="PREPHENATE DEHYDROGENASE"/>
    <property type="match status" value="1"/>
</dbReference>
<keyword evidence="8" id="KW-0057">Aromatic amino acid biosynthesis</keyword>
<evidence type="ECO:0000256" key="2">
    <source>
        <dbReference type="ARBA" id="ARBA00007964"/>
    </source>
</evidence>
<dbReference type="InterPro" id="IPR036291">
    <property type="entry name" value="NAD(P)-bd_dom_sf"/>
</dbReference>
<evidence type="ECO:0000256" key="8">
    <source>
        <dbReference type="ARBA" id="ARBA00023141"/>
    </source>
</evidence>
<dbReference type="InterPro" id="IPR002912">
    <property type="entry name" value="ACT_dom"/>
</dbReference>
<evidence type="ECO:0000256" key="9">
    <source>
        <dbReference type="ARBA" id="ARBA00049260"/>
    </source>
</evidence>
<comment type="caution">
    <text evidence="12">The sequence shown here is derived from an EMBL/GenBank/DDBJ whole genome shotgun (WGS) entry which is preliminary data.</text>
</comment>
<evidence type="ECO:0000256" key="6">
    <source>
        <dbReference type="ARBA" id="ARBA00023002"/>
    </source>
</evidence>
<feature type="domain" description="Prephenate/arogenate dehydrogenase" evidence="10">
    <location>
        <begin position="25"/>
        <end position="317"/>
    </location>
</feature>
<dbReference type="Gene3D" id="3.40.50.720">
    <property type="entry name" value="NAD(P)-binding Rossmann-like Domain"/>
    <property type="match status" value="1"/>
</dbReference>
<evidence type="ECO:0000256" key="3">
    <source>
        <dbReference type="ARBA" id="ARBA00012068"/>
    </source>
</evidence>
<gene>
    <name evidence="12" type="ORF">LPT13_10090</name>
</gene>
<dbReference type="Pfam" id="PF02153">
    <property type="entry name" value="PDH_N"/>
    <property type="match status" value="1"/>
</dbReference>
<dbReference type="RefSeq" id="WP_242166171.1">
    <property type="nucleotide sequence ID" value="NZ_JAJMLW010000003.1"/>
</dbReference>
<keyword evidence="6" id="KW-0560">Oxidoreductase</keyword>
<dbReference type="PROSITE" id="PS51176">
    <property type="entry name" value="PDH_ADH"/>
    <property type="match status" value="1"/>
</dbReference>
<dbReference type="InterPro" id="IPR008927">
    <property type="entry name" value="6-PGluconate_DH-like_C_sf"/>
</dbReference>
<proteinExistence type="inferred from homology"/>
<comment type="catalytic activity">
    <reaction evidence="9">
        <text>prephenate + NAD(+) = 3-(4-hydroxyphenyl)pyruvate + CO2 + NADH</text>
        <dbReference type="Rhea" id="RHEA:13869"/>
        <dbReference type="ChEBI" id="CHEBI:16526"/>
        <dbReference type="ChEBI" id="CHEBI:29934"/>
        <dbReference type="ChEBI" id="CHEBI:36242"/>
        <dbReference type="ChEBI" id="CHEBI:57540"/>
        <dbReference type="ChEBI" id="CHEBI:57945"/>
        <dbReference type="EC" id="1.3.1.12"/>
    </reaction>
</comment>
<dbReference type="InterPro" id="IPR045865">
    <property type="entry name" value="ACT-like_dom_sf"/>
</dbReference>
<dbReference type="InterPro" id="IPR050812">
    <property type="entry name" value="Preph/Arog_dehydrog"/>
</dbReference>